<dbReference type="EMBL" id="JACHDB010000001">
    <property type="protein sequence ID" value="MBB5433207.1"/>
    <property type="molecule type" value="Genomic_DNA"/>
</dbReference>
<gene>
    <name evidence="3" type="ORF">HDA36_003291</name>
</gene>
<proteinExistence type="predicted"/>
<reference evidence="3 4" key="1">
    <citation type="submission" date="2020-08" db="EMBL/GenBank/DDBJ databases">
        <title>Sequencing the genomes of 1000 actinobacteria strains.</title>
        <authorList>
            <person name="Klenk H.-P."/>
        </authorList>
    </citation>
    <scope>NUCLEOTIDE SEQUENCE [LARGE SCALE GENOMIC DNA]</scope>
    <source>
        <strain evidence="3 4">DSM 44551</strain>
    </source>
</reference>
<feature type="domain" description="DUF8083" evidence="2">
    <location>
        <begin position="4"/>
        <end position="304"/>
    </location>
</feature>
<protein>
    <recommendedName>
        <fullName evidence="2">DUF8083 domain-containing protein</fullName>
    </recommendedName>
</protein>
<feature type="compositionally biased region" description="Basic and acidic residues" evidence="1">
    <location>
        <begin position="165"/>
        <end position="176"/>
    </location>
</feature>
<feature type="compositionally biased region" description="Low complexity" evidence="1">
    <location>
        <begin position="179"/>
        <end position="189"/>
    </location>
</feature>
<sequence>MLPYTAYLRVYQPLTAFPSAERAYWLEYAESPERPRRAGAVAAEHRESLRRLVAAPPRPAPEEESGDAYVRRMGGRTYICPWQTRLRSWLGLREFRTETPAALSPAYLPEAVARSAEDAFRRWRDRGEPLRTHILTSNWTVPLPWFAPFSAEERCLVLEGGADPAAEREAEQEAGRDSGGPAAPGGAPRRTAPRVLLYVTEASLARERLERAVAALQENIGDGPLLAAAERLEDWLASVAHPDALLELDYGGLVHLLDDERLREDESAAEVAAAVAGLERGEDELAVAMYRRAAQRWKSVRALERAN</sequence>
<keyword evidence="4" id="KW-1185">Reference proteome</keyword>
<name>A0A7W8QMJ9_9ACTN</name>
<evidence type="ECO:0000313" key="3">
    <source>
        <dbReference type="EMBL" id="MBB5433207.1"/>
    </source>
</evidence>
<evidence type="ECO:0000259" key="2">
    <source>
        <dbReference type="Pfam" id="PF26312"/>
    </source>
</evidence>
<dbReference type="InterPro" id="IPR058396">
    <property type="entry name" value="DUF8083"/>
</dbReference>
<dbReference type="Proteomes" id="UP000572635">
    <property type="component" value="Unassembled WGS sequence"/>
</dbReference>
<dbReference type="RefSeq" id="WP_184392749.1">
    <property type="nucleotide sequence ID" value="NZ_BAAAJD010000143.1"/>
</dbReference>
<evidence type="ECO:0000256" key="1">
    <source>
        <dbReference type="SAM" id="MobiDB-lite"/>
    </source>
</evidence>
<comment type="caution">
    <text evidence="3">The sequence shown here is derived from an EMBL/GenBank/DDBJ whole genome shotgun (WGS) entry which is preliminary data.</text>
</comment>
<dbReference type="AlphaFoldDB" id="A0A7W8QMJ9"/>
<dbReference type="Pfam" id="PF26312">
    <property type="entry name" value="DUF8083"/>
    <property type="match status" value="1"/>
</dbReference>
<accession>A0A7W8QMJ9</accession>
<organism evidence="3 4">
    <name type="scientific">Nocardiopsis composta</name>
    <dbReference type="NCBI Taxonomy" id="157465"/>
    <lineage>
        <taxon>Bacteria</taxon>
        <taxon>Bacillati</taxon>
        <taxon>Actinomycetota</taxon>
        <taxon>Actinomycetes</taxon>
        <taxon>Streptosporangiales</taxon>
        <taxon>Nocardiopsidaceae</taxon>
        <taxon>Nocardiopsis</taxon>
    </lineage>
</organism>
<feature type="region of interest" description="Disordered" evidence="1">
    <location>
        <begin position="165"/>
        <end position="189"/>
    </location>
</feature>
<evidence type="ECO:0000313" key="4">
    <source>
        <dbReference type="Proteomes" id="UP000572635"/>
    </source>
</evidence>